<dbReference type="EMBL" id="CP042997">
    <property type="protein sequence ID" value="QEH32635.1"/>
    <property type="molecule type" value="Genomic_DNA"/>
</dbReference>
<name>A0A5B9VY38_9BACT</name>
<organism evidence="5 6">
    <name type="scientific">Aquisphaera giovannonii</name>
    <dbReference type="NCBI Taxonomy" id="406548"/>
    <lineage>
        <taxon>Bacteria</taxon>
        <taxon>Pseudomonadati</taxon>
        <taxon>Planctomycetota</taxon>
        <taxon>Planctomycetia</taxon>
        <taxon>Isosphaerales</taxon>
        <taxon>Isosphaeraceae</taxon>
        <taxon>Aquisphaera</taxon>
    </lineage>
</organism>
<dbReference type="Gene3D" id="1.10.10.10">
    <property type="entry name" value="Winged helix-like DNA-binding domain superfamily/Winged helix DNA-binding domain"/>
    <property type="match status" value="1"/>
</dbReference>
<keyword evidence="4" id="KW-0804">Transcription</keyword>
<dbReference type="GO" id="GO:0003677">
    <property type="term" value="F:DNA binding"/>
    <property type="evidence" value="ECO:0007669"/>
    <property type="project" value="UniProtKB-KW"/>
</dbReference>
<dbReference type="SUPFAM" id="SSF46785">
    <property type="entry name" value="Winged helix' DNA-binding domain"/>
    <property type="match status" value="1"/>
</dbReference>
<gene>
    <name evidence="5" type="primary">blaI_3</name>
    <name evidence="5" type="ORF">OJF2_11140</name>
</gene>
<evidence type="ECO:0000256" key="3">
    <source>
        <dbReference type="ARBA" id="ARBA00023125"/>
    </source>
</evidence>
<comment type="similarity">
    <text evidence="1">Belongs to the BlaI transcriptional regulatory family.</text>
</comment>
<dbReference type="GO" id="GO:0045892">
    <property type="term" value="P:negative regulation of DNA-templated transcription"/>
    <property type="evidence" value="ECO:0007669"/>
    <property type="project" value="InterPro"/>
</dbReference>
<evidence type="ECO:0000256" key="4">
    <source>
        <dbReference type="ARBA" id="ARBA00023163"/>
    </source>
</evidence>
<keyword evidence="3" id="KW-0238">DNA-binding</keyword>
<reference evidence="5 6" key="1">
    <citation type="submission" date="2019-08" db="EMBL/GenBank/DDBJ databases">
        <title>Deep-cultivation of Planctomycetes and their phenomic and genomic characterization uncovers novel biology.</title>
        <authorList>
            <person name="Wiegand S."/>
            <person name="Jogler M."/>
            <person name="Boedeker C."/>
            <person name="Pinto D."/>
            <person name="Vollmers J."/>
            <person name="Rivas-Marin E."/>
            <person name="Kohn T."/>
            <person name="Peeters S.H."/>
            <person name="Heuer A."/>
            <person name="Rast P."/>
            <person name="Oberbeckmann S."/>
            <person name="Bunk B."/>
            <person name="Jeske O."/>
            <person name="Meyerdierks A."/>
            <person name="Storesund J.E."/>
            <person name="Kallscheuer N."/>
            <person name="Luecker S."/>
            <person name="Lage O.M."/>
            <person name="Pohl T."/>
            <person name="Merkel B.J."/>
            <person name="Hornburger P."/>
            <person name="Mueller R.-W."/>
            <person name="Bruemmer F."/>
            <person name="Labrenz M."/>
            <person name="Spormann A.M."/>
            <person name="Op den Camp H."/>
            <person name="Overmann J."/>
            <person name="Amann R."/>
            <person name="Jetten M.S.M."/>
            <person name="Mascher T."/>
            <person name="Medema M.H."/>
            <person name="Devos D.P."/>
            <person name="Kaster A.-K."/>
            <person name="Ovreas L."/>
            <person name="Rohde M."/>
            <person name="Galperin M.Y."/>
            <person name="Jogler C."/>
        </authorList>
    </citation>
    <scope>NUCLEOTIDE SEQUENCE [LARGE SCALE GENOMIC DNA]</scope>
    <source>
        <strain evidence="5 6">OJF2</strain>
    </source>
</reference>
<dbReference type="InterPro" id="IPR005650">
    <property type="entry name" value="BlaI_family"/>
</dbReference>
<dbReference type="KEGG" id="agv:OJF2_11140"/>
<evidence type="ECO:0000313" key="6">
    <source>
        <dbReference type="Proteomes" id="UP000324233"/>
    </source>
</evidence>
<dbReference type="Pfam" id="PF03965">
    <property type="entry name" value="Penicillinase_R"/>
    <property type="match status" value="1"/>
</dbReference>
<evidence type="ECO:0000256" key="2">
    <source>
        <dbReference type="ARBA" id="ARBA00023015"/>
    </source>
</evidence>
<dbReference type="Gene3D" id="1.10.4040.10">
    <property type="entry name" value="Penicillinase repressor domain"/>
    <property type="match status" value="1"/>
</dbReference>
<sequence>MARRAGEDVTDTELAMLRVLWDRGEATRRQVADVLYPGGGEAHYATVQKLLERLEHKGFVRKERREGVLVFAATADREAFIARRLQGLAEALCGGSAASLAMNLVRSQPLSAAEIDELSTVLRERRRKRAGETN</sequence>
<dbReference type="InterPro" id="IPR036388">
    <property type="entry name" value="WH-like_DNA-bd_sf"/>
</dbReference>
<evidence type="ECO:0000256" key="1">
    <source>
        <dbReference type="ARBA" id="ARBA00011046"/>
    </source>
</evidence>
<dbReference type="InterPro" id="IPR036390">
    <property type="entry name" value="WH_DNA-bd_sf"/>
</dbReference>
<dbReference type="RefSeq" id="WP_210420420.1">
    <property type="nucleotide sequence ID" value="NZ_CP042997.1"/>
</dbReference>
<dbReference type="PIRSF" id="PIRSF019455">
    <property type="entry name" value="CopR_AtkY"/>
    <property type="match status" value="1"/>
</dbReference>
<dbReference type="Proteomes" id="UP000324233">
    <property type="component" value="Chromosome"/>
</dbReference>
<accession>A0A5B9VY38</accession>
<evidence type="ECO:0000313" key="5">
    <source>
        <dbReference type="EMBL" id="QEH32635.1"/>
    </source>
</evidence>
<keyword evidence="2" id="KW-0805">Transcription regulation</keyword>
<keyword evidence="6" id="KW-1185">Reference proteome</keyword>
<dbReference type="AlphaFoldDB" id="A0A5B9VY38"/>
<protein>
    <submittedName>
        <fullName evidence="5">Penicillinase repressor</fullName>
    </submittedName>
</protein>
<proteinExistence type="inferred from homology"/>